<comment type="caution">
    <text evidence="2">The sequence shown here is derived from an EMBL/GenBank/DDBJ whole genome shotgun (WGS) entry which is preliminary data.</text>
</comment>
<evidence type="ECO:0000256" key="1">
    <source>
        <dbReference type="SAM" id="MobiDB-lite"/>
    </source>
</evidence>
<feature type="compositionally biased region" description="Polar residues" evidence="1">
    <location>
        <begin position="189"/>
        <end position="212"/>
    </location>
</feature>
<feature type="region of interest" description="Disordered" evidence="1">
    <location>
        <begin position="187"/>
        <end position="215"/>
    </location>
</feature>
<reference evidence="2" key="1">
    <citation type="submission" date="2023-06" db="EMBL/GenBank/DDBJ databases">
        <title>Genome-scale phylogeny and comparative genomics of the fungal order Sordariales.</title>
        <authorList>
            <consortium name="Lawrence Berkeley National Laboratory"/>
            <person name="Hensen N."/>
            <person name="Bonometti L."/>
            <person name="Westerberg I."/>
            <person name="Brannstrom I.O."/>
            <person name="Guillou S."/>
            <person name="Cros-Aarteil S."/>
            <person name="Calhoun S."/>
            <person name="Haridas S."/>
            <person name="Kuo A."/>
            <person name="Mondo S."/>
            <person name="Pangilinan J."/>
            <person name="Riley R."/>
            <person name="Labutti K."/>
            <person name="Andreopoulos B."/>
            <person name="Lipzen A."/>
            <person name="Chen C."/>
            <person name="Yanf M."/>
            <person name="Daum C."/>
            <person name="Ng V."/>
            <person name="Clum A."/>
            <person name="Steindorff A."/>
            <person name="Ohm R."/>
            <person name="Martin F."/>
            <person name="Silar P."/>
            <person name="Natvig D."/>
            <person name="Lalanne C."/>
            <person name="Gautier V."/>
            <person name="Ament-Velasquez S.L."/>
            <person name="Kruys A."/>
            <person name="Hutchinson M.I."/>
            <person name="Powell A.J."/>
            <person name="Barry K."/>
            <person name="Miller A.N."/>
            <person name="Grigoriev I.V."/>
            <person name="Debuchy R."/>
            <person name="Gladieux P."/>
            <person name="Thoren M.H."/>
            <person name="Johannesson H."/>
        </authorList>
    </citation>
    <scope>NUCLEOTIDE SEQUENCE</scope>
    <source>
        <strain evidence="2">SMH2532-1</strain>
    </source>
</reference>
<gene>
    <name evidence="2" type="ORF">B0T16DRAFT_126667</name>
</gene>
<organism evidence="2 3">
    <name type="scientific">Cercophora newfieldiana</name>
    <dbReference type="NCBI Taxonomy" id="92897"/>
    <lineage>
        <taxon>Eukaryota</taxon>
        <taxon>Fungi</taxon>
        <taxon>Dikarya</taxon>
        <taxon>Ascomycota</taxon>
        <taxon>Pezizomycotina</taxon>
        <taxon>Sordariomycetes</taxon>
        <taxon>Sordariomycetidae</taxon>
        <taxon>Sordariales</taxon>
        <taxon>Lasiosphaeriaceae</taxon>
        <taxon>Cercophora</taxon>
    </lineage>
</organism>
<evidence type="ECO:0000313" key="3">
    <source>
        <dbReference type="Proteomes" id="UP001174936"/>
    </source>
</evidence>
<proteinExistence type="predicted"/>
<dbReference type="Proteomes" id="UP001174936">
    <property type="component" value="Unassembled WGS sequence"/>
</dbReference>
<dbReference type="AlphaFoldDB" id="A0AA39YC62"/>
<keyword evidence="3" id="KW-1185">Reference proteome</keyword>
<name>A0AA39YC62_9PEZI</name>
<feature type="region of interest" description="Disordered" evidence="1">
    <location>
        <begin position="91"/>
        <end position="111"/>
    </location>
</feature>
<evidence type="ECO:0000313" key="2">
    <source>
        <dbReference type="EMBL" id="KAK0649180.1"/>
    </source>
</evidence>
<sequence length="240" mass="26361">MDTDTQHERSNIALRVLLSRPQQIFFNVLPCPYLQQGRSDNQVYSCGGECRRRGRTTPRTPELGGERNTLRLRIRAHWAGYPTSVARRCSPGSQNQFRQGASGHHLGLPPSSASQLVVASQLHRKQQECAPRPHPARRYGLTEPLSLTGISREAGDVPGPVYKPQILPDPSRASPIATVRAGLDPLSQACGSSEQQGSQDAQSREITWPTSNRGRHRDVVCNETLIGRTDRQAVGTESAS</sequence>
<accession>A0AA39YC62</accession>
<protein>
    <submittedName>
        <fullName evidence="2">Uncharacterized protein</fullName>
    </submittedName>
</protein>
<dbReference type="EMBL" id="JAULSV010000003">
    <property type="protein sequence ID" value="KAK0649180.1"/>
    <property type="molecule type" value="Genomic_DNA"/>
</dbReference>